<gene>
    <name evidence="2" type="ORF">GOMPHAMPRED_003528</name>
</gene>
<evidence type="ECO:0000259" key="1">
    <source>
        <dbReference type="Pfam" id="PF00266"/>
    </source>
</evidence>
<dbReference type="InterPro" id="IPR015422">
    <property type="entry name" value="PyrdxlP-dep_Trfase_small"/>
</dbReference>
<dbReference type="InterPro" id="IPR015421">
    <property type="entry name" value="PyrdxlP-dep_Trfase_major"/>
</dbReference>
<protein>
    <recommendedName>
        <fullName evidence="1">Aminotransferase class V domain-containing protein</fullName>
    </recommendedName>
</protein>
<organism evidence="2 3">
    <name type="scientific">Gomphillus americanus</name>
    <dbReference type="NCBI Taxonomy" id="1940652"/>
    <lineage>
        <taxon>Eukaryota</taxon>
        <taxon>Fungi</taxon>
        <taxon>Dikarya</taxon>
        <taxon>Ascomycota</taxon>
        <taxon>Pezizomycotina</taxon>
        <taxon>Lecanoromycetes</taxon>
        <taxon>OSLEUM clade</taxon>
        <taxon>Ostropomycetidae</taxon>
        <taxon>Ostropales</taxon>
        <taxon>Graphidaceae</taxon>
        <taxon>Gomphilloideae</taxon>
        <taxon>Gomphillus</taxon>
    </lineage>
</organism>
<reference evidence="2" key="1">
    <citation type="submission" date="2021-03" db="EMBL/GenBank/DDBJ databases">
        <authorList>
            <person name="Tagirdzhanova G."/>
        </authorList>
    </citation>
    <scope>NUCLEOTIDE SEQUENCE</scope>
</reference>
<dbReference type="EMBL" id="CAJPDQ010000020">
    <property type="protein sequence ID" value="CAF9924042.1"/>
    <property type="molecule type" value="Genomic_DNA"/>
</dbReference>
<accession>A0A8H3FF22</accession>
<name>A0A8H3FF22_9LECA</name>
<comment type="caution">
    <text evidence="2">The sequence shown here is derived from an EMBL/GenBank/DDBJ whole genome shotgun (WGS) entry which is preliminary data.</text>
</comment>
<dbReference type="AlphaFoldDB" id="A0A8H3FF22"/>
<dbReference type="SUPFAM" id="SSF53383">
    <property type="entry name" value="PLP-dependent transferases"/>
    <property type="match status" value="1"/>
</dbReference>
<sequence length="433" mass="47780">MAAAALPIDEIRSRFPALQQAQVFLDNAGGSQTLGSVITAIHDYLTKNNVQLGASYTSSKLSTDLYNKGYKAAAEHIHAPEDSIVIGPSTTQLFRNLSYTLTFPAGSEIILSKLDHEANVASWVDLAQRCNLTVKWWLPDQSTERSFNKSNPKLTPENLSPLLSSKTVFVACTHASNILGTIHDIKALAKTIRAHCPEALFCVDAVAYAPHRQVRVVDLDVDFYSFSWYKVYGPHIAQLYASTRGLKAMRSLGHYFNGSSSLQDKLGLAGGSYELVAAIPAVTDYFCKVAGSQNLFWTQVKGHEEQLQKLLLAYLTSNDRVTILGEQDHNTDVRVTTVSFIVQGRRSREVVEAVDQAAGYKQAILSDGKDGDMGLGESRQFGIRWGHFYSKRLCEEVLGLEKDGEGVIRVSMVHYNTVEEVQSLIEAFRQVLG</sequence>
<dbReference type="InterPro" id="IPR000192">
    <property type="entry name" value="Aminotrans_V_dom"/>
</dbReference>
<evidence type="ECO:0000313" key="2">
    <source>
        <dbReference type="EMBL" id="CAF9924042.1"/>
    </source>
</evidence>
<dbReference type="InterPro" id="IPR015424">
    <property type="entry name" value="PyrdxlP-dep_Trfase"/>
</dbReference>
<proteinExistence type="predicted"/>
<keyword evidence="3" id="KW-1185">Reference proteome</keyword>
<feature type="domain" description="Aminotransferase class V" evidence="1">
    <location>
        <begin position="23"/>
        <end position="424"/>
    </location>
</feature>
<dbReference type="PANTHER" id="PTHR43586">
    <property type="entry name" value="CYSTEINE DESULFURASE"/>
    <property type="match status" value="1"/>
</dbReference>
<dbReference type="Gene3D" id="3.90.1150.10">
    <property type="entry name" value="Aspartate Aminotransferase, domain 1"/>
    <property type="match status" value="1"/>
</dbReference>
<dbReference type="Pfam" id="PF00266">
    <property type="entry name" value="Aminotran_5"/>
    <property type="match status" value="1"/>
</dbReference>
<dbReference type="OrthoDB" id="420046at2759"/>
<dbReference type="Gene3D" id="3.40.640.10">
    <property type="entry name" value="Type I PLP-dependent aspartate aminotransferase-like (Major domain)"/>
    <property type="match status" value="1"/>
</dbReference>
<dbReference type="Proteomes" id="UP000664169">
    <property type="component" value="Unassembled WGS sequence"/>
</dbReference>
<dbReference type="PANTHER" id="PTHR43586:SF21">
    <property type="entry name" value="PYRIDOXAL PHOSPHATE (PLP)-DEPENDENT ASPARTATE AMINOTRANSFERASE SUPERFAMILY"/>
    <property type="match status" value="1"/>
</dbReference>
<evidence type="ECO:0000313" key="3">
    <source>
        <dbReference type="Proteomes" id="UP000664169"/>
    </source>
</evidence>